<dbReference type="SUPFAM" id="SSF52540">
    <property type="entry name" value="P-loop containing nucleoside triphosphate hydrolases"/>
    <property type="match status" value="1"/>
</dbReference>
<dbReference type="Gene3D" id="3.40.50.300">
    <property type="entry name" value="P-loop containing nucleotide triphosphate hydrolases"/>
    <property type="match status" value="1"/>
</dbReference>
<evidence type="ECO:0000313" key="2">
    <source>
        <dbReference type="EMBL" id="MBK8573412.1"/>
    </source>
</evidence>
<evidence type="ECO:0000313" key="3">
    <source>
        <dbReference type="Proteomes" id="UP000709959"/>
    </source>
</evidence>
<reference evidence="2 3" key="1">
    <citation type="submission" date="2020-10" db="EMBL/GenBank/DDBJ databases">
        <title>Connecting structure to function with the recovery of over 1000 high-quality activated sludge metagenome-assembled genomes encoding full-length rRNA genes using long-read sequencing.</title>
        <authorList>
            <person name="Singleton C.M."/>
            <person name="Petriglieri F."/>
            <person name="Kristensen J.M."/>
            <person name="Kirkegaard R.H."/>
            <person name="Michaelsen T.Y."/>
            <person name="Andersen M.H."/>
            <person name="Karst S.M."/>
            <person name="Dueholm M.S."/>
            <person name="Nielsen P.H."/>
            <person name="Albertsen M."/>
        </authorList>
    </citation>
    <scope>NUCLEOTIDE SEQUENCE [LARGE SCALE GENOMIC DNA]</scope>
    <source>
        <strain evidence="2">OdNE_18-Q3-R46-58_MAXAC.008</strain>
    </source>
</reference>
<protein>
    <submittedName>
        <fullName evidence="2">AAA family ATPase</fullName>
    </submittedName>
</protein>
<dbReference type="Proteomes" id="UP000709959">
    <property type="component" value="Unassembled WGS sequence"/>
</dbReference>
<sequence length="271" mass="29584">MRVYLLISQTGGVGKSTLAWALAWRLAAERNGSRVLFVDQTKAQGTRSMRVAPQHEAEGRGLGKALNAVFSVILAKVPFAQQLDEIEAGVTRARQIILDSVVKVYSDQKLTYSLDVLPAASARLSAVIQEKWIEPEPGTILGKVLESLEDEYDYCIIDVTPDIECKSVRSAMTIADAVISIQSVRSEDTIQGIAQLLGAVEDTHATFAGFIANMHSPRRKESNTALKVLQDACEETGLPLLSVIADKASISNITRVYHQPDRETPDHKVIS</sequence>
<organism evidence="2 3">
    <name type="scientific">Candidatus Geothrix odensensis</name>
    <dbReference type="NCBI Taxonomy" id="2954440"/>
    <lineage>
        <taxon>Bacteria</taxon>
        <taxon>Pseudomonadati</taxon>
        <taxon>Acidobacteriota</taxon>
        <taxon>Holophagae</taxon>
        <taxon>Holophagales</taxon>
        <taxon>Holophagaceae</taxon>
        <taxon>Geothrix</taxon>
    </lineage>
</organism>
<dbReference type="InterPro" id="IPR050678">
    <property type="entry name" value="DNA_Partitioning_ATPase"/>
</dbReference>
<accession>A0A936K8E9</accession>
<evidence type="ECO:0000259" key="1">
    <source>
        <dbReference type="Pfam" id="PF13614"/>
    </source>
</evidence>
<name>A0A936K8E9_9BACT</name>
<gene>
    <name evidence="2" type="ORF">IPN91_12390</name>
</gene>
<feature type="domain" description="AAA" evidence="1">
    <location>
        <begin position="2"/>
        <end position="205"/>
    </location>
</feature>
<dbReference type="EMBL" id="JADKCH010000018">
    <property type="protein sequence ID" value="MBK8573412.1"/>
    <property type="molecule type" value="Genomic_DNA"/>
</dbReference>
<dbReference type="Pfam" id="PF13614">
    <property type="entry name" value="AAA_31"/>
    <property type="match status" value="1"/>
</dbReference>
<comment type="caution">
    <text evidence="2">The sequence shown here is derived from an EMBL/GenBank/DDBJ whole genome shotgun (WGS) entry which is preliminary data.</text>
</comment>
<dbReference type="PANTHER" id="PTHR13696:SF99">
    <property type="entry name" value="COBYRINIC ACID AC-DIAMIDE SYNTHASE"/>
    <property type="match status" value="1"/>
</dbReference>
<dbReference type="InterPro" id="IPR027417">
    <property type="entry name" value="P-loop_NTPase"/>
</dbReference>
<dbReference type="PANTHER" id="PTHR13696">
    <property type="entry name" value="P-LOOP CONTAINING NUCLEOSIDE TRIPHOSPHATE HYDROLASE"/>
    <property type="match status" value="1"/>
</dbReference>
<proteinExistence type="predicted"/>
<dbReference type="InterPro" id="IPR025669">
    <property type="entry name" value="AAA_dom"/>
</dbReference>
<dbReference type="AlphaFoldDB" id="A0A936K8E9"/>